<dbReference type="Gene3D" id="3.30.750.24">
    <property type="entry name" value="STAS domain"/>
    <property type="match status" value="1"/>
</dbReference>
<dbReference type="EMBL" id="JADBEG010000001">
    <property type="protein sequence ID" value="MBE1495476.1"/>
    <property type="molecule type" value="Genomic_DNA"/>
</dbReference>
<accession>A0ABR9HX21</accession>
<protein>
    <submittedName>
        <fullName evidence="2">Anti-anti-sigma factor</fullName>
    </submittedName>
</protein>
<dbReference type="Proteomes" id="UP000631670">
    <property type="component" value="Unassembled WGS sequence"/>
</dbReference>
<dbReference type="InterPro" id="IPR002645">
    <property type="entry name" value="STAS_dom"/>
</dbReference>
<evidence type="ECO:0000313" key="3">
    <source>
        <dbReference type="Proteomes" id="UP000631670"/>
    </source>
</evidence>
<keyword evidence="3" id="KW-1185">Reference proteome</keyword>
<gene>
    <name evidence="2" type="ORF">H4696_002576</name>
</gene>
<feature type="domain" description="STAS" evidence="1">
    <location>
        <begin position="15"/>
        <end position="124"/>
    </location>
</feature>
<comment type="caution">
    <text evidence="2">The sequence shown here is derived from an EMBL/GenBank/DDBJ whole genome shotgun (WGS) entry which is preliminary data.</text>
</comment>
<dbReference type="CDD" id="cd07043">
    <property type="entry name" value="STAS_anti-anti-sigma_factors"/>
    <property type="match status" value="1"/>
</dbReference>
<dbReference type="SUPFAM" id="SSF52091">
    <property type="entry name" value="SpoIIaa-like"/>
    <property type="match status" value="1"/>
</dbReference>
<dbReference type="Pfam" id="PF01740">
    <property type="entry name" value="STAS"/>
    <property type="match status" value="1"/>
</dbReference>
<dbReference type="PROSITE" id="PS50801">
    <property type="entry name" value="STAS"/>
    <property type="match status" value="1"/>
</dbReference>
<proteinExistence type="predicted"/>
<reference evidence="2 3" key="1">
    <citation type="submission" date="2020-10" db="EMBL/GenBank/DDBJ databases">
        <title>Sequencing the genomes of 1000 actinobacteria strains.</title>
        <authorList>
            <person name="Klenk H.-P."/>
        </authorList>
    </citation>
    <scope>NUCLEOTIDE SEQUENCE [LARGE SCALE GENOMIC DNA]</scope>
    <source>
        <strain evidence="2 3">DSM 44653</strain>
    </source>
</reference>
<name>A0ABR9HX21_9PSEU</name>
<sequence>MRTEDPVARFHRRTTTVTVTATGEATVLAAVGDLDQDIADRLFAHLDAELLKRPRALLVDLTRVGFCSAGALRVLLLTTAEAHAAGIPCVIASDQHSVRRPIAALHLEHQLPVYPTLADARDRLALCVASTAARR</sequence>
<evidence type="ECO:0000313" key="2">
    <source>
        <dbReference type="EMBL" id="MBE1495476.1"/>
    </source>
</evidence>
<organism evidence="2 3">
    <name type="scientific">Amycolatopsis lexingtonensis</name>
    <dbReference type="NCBI Taxonomy" id="218822"/>
    <lineage>
        <taxon>Bacteria</taxon>
        <taxon>Bacillati</taxon>
        <taxon>Actinomycetota</taxon>
        <taxon>Actinomycetes</taxon>
        <taxon>Pseudonocardiales</taxon>
        <taxon>Pseudonocardiaceae</taxon>
        <taxon>Amycolatopsis</taxon>
    </lineage>
</organism>
<evidence type="ECO:0000259" key="1">
    <source>
        <dbReference type="PROSITE" id="PS50801"/>
    </source>
</evidence>
<dbReference type="InterPro" id="IPR036513">
    <property type="entry name" value="STAS_dom_sf"/>
</dbReference>